<dbReference type="PANTHER" id="PTHR24252:SF7">
    <property type="entry name" value="HYALIN"/>
    <property type="match status" value="1"/>
</dbReference>
<keyword evidence="5" id="KW-0732">Signal</keyword>
<evidence type="ECO:0000256" key="1">
    <source>
        <dbReference type="ARBA" id="ARBA00022670"/>
    </source>
</evidence>
<accession>A0ABM1AIG8</accession>
<dbReference type="GeneID" id="102001719"/>
<feature type="signal peptide" evidence="5">
    <location>
        <begin position="1"/>
        <end position="18"/>
    </location>
</feature>
<keyword evidence="4" id="KW-1015">Disulfide bond</keyword>
<organism evidence="7 8">
    <name type="scientific">Microtus ochrogaster</name>
    <name type="common">Prairie vole</name>
    <dbReference type="NCBI Taxonomy" id="79684"/>
    <lineage>
        <taxon>Eukaryota</taxon>
        <taxon>Metazoa</taxon>
        <taxon>Chordata</taxon>
        <taxon>Craniata</taxon>
        <taxon>Vertebrata</taxon>
        <taxon>Euteleostomi</taxon>
        <taxon>Mammalia</taxon>
        <taxon>Eutheria</taxon>
        <taxon>Euarchontoglires</taxon>
        <taxon>Glires</taxon>
        <taxon>Rodentia</taxon>
        <taxon>Myomorpha</taxon>
        <taxon>Muroidea</taxon>
        <taxon>Cricetidae</taxon>
        <taxon>Arvicolinae</taxon>
        <taxon>Microtus</taxon>
    </lineage>
</organism>
<dbReference type="InterPro" id="IPR001254">
    <property type="entry name" value="Trypsin_dom"/>
</dbReference>
<dbReference type="InterPro" id="IPR001314">
    <property type="entry name" value="Peptidase_S1A"/>
</dbReference>
<protein>
    <submittedName>
        <fullName evidence="8">Serine protease 28-like</fullName>
    </submittedName>
</protein>
<dbReference type="PRINTS" id="PR00722">
    <property type="entry name" value="CHYMOTRYPSIN"/>
</dbReference>
<feature type="domain" description="Peptidase S1" evidence="6">
    <location>
        <begin position="31"/>
        <end position="185"/>
    </location>
</feature>
<gene>
    <name evidence="8" type="primary">LOC102001719</name>
</gene>
<dbReference type="Proteomes" id="UP000694915">
    <property type="component" value="Chromosome 7"/>
</dbReference>
<evidence type="ECO:0000313" key="8">
    <source>
        <dbReference type="RefSeq" id="XP_013202478.1"/>
    </source>
</evidence>
<keyword evidence="7" id="KW-1185">Reference proteome</keyword>
<keyword evidence="2" id="KW-0378">Hydrolase</keyword>
<keyword evidence="3" id="KW-0720">Serine protease</keyword>
<dbReference type="PANTHER" id="PTHR24252">
    <property type="entry name" value="ACROSIN-RELATED"/>
    <property type="match status" value="1"/>
</dbReference>
<dbReference type="SUPFAM" id="SSF50494">
    <property type="entry name" value="Trypsin-like serine proteases"/>
    <property type="match status" value="1"/>
</dbReference>
<evidence type="ECO:0000256" key="5">
    <source>
        <dbReference type="SAM" id="SignalP"/>
    </source>
</evidence>
<reference evidence="8" key="1">
    <citation type="submission" date="2025-08" db="UniProtKB">
        <authorList>
            <consortium name="RefSeq"/>
        </authorList>
    </citation>
    <scope>IDENTIFICATION</scope>
</reference>
<keyword evidence="1" id="KW-0645">Protease</keyword>
<dbReference type="InterPro" id="IPR018114">
    <property type="entry name" value="TRYPSIN_HIS"/>
</dbReference>
<dbReference type="InterPro" id="IPR009003">
    <property type="entry name" value="Peptidase_S1_PA"/>
</dbReference>
<proteinExistence type="predicted"/>
<dbReference type="PROSITE" id="PS50240">
    <property type="entry name" value="TRYPSIN_DOM"/>
    <property type="match status" value="1"/>
</dbReference>
<evidence type="ECO:0000256" key="2">
    <source>
        <dbReference type="ARBA" id="ARBA00022801"/>
    </source>
</evidence>
<dbReference type="InterPro" id="IPR043504">
    <property type="entry name" value="Peptidase_S1_PA_chymotrypsin"/>
</dbReference>
<evidence type="ECO:0000259" key="6">
    <source>
        <dbReference type="PROSITE" id="PS50240"/>
    </source>
</evidence>
<sequence>MFLLFFLALFCLGSPVLMASVSVSKSKPVGIVGAHRSQKGRWPWQVSLRTSSYKTGSWEHICGGSTIHPQWVLTAAHCIQRQDADPALYRVEVGEIFLYKEQELLNTSKIIIHPDFNVFNKRFDLALLKLTNLLSKLFLQEVTRPKPPAHFLGLEDKGAERPKLEDFVETGHGKGTILSFPRYLH</sequence>
<dbReference type="SMART" id="SM00020">
    <property type="entry name" value="Tryp_SPc"/>
    <property type="match status" value="1"/>
</dbReference>
<dbReference type="PROSITE" id="PS00134">
    <property type="entry name" value="TRYPSIN_HIS"/>
    <property type="match status" value="1"/>
</dbReference>
<dbReference type="Pfam" id="PF00089">
    <property type="entry name" value="Trypsin"/>
    <property type="match status" value="1"/>
</dbReference>
<dbReference type="Gene3D" id="2.40.10.10">
    <property type="entry name" value="Trypsin-like serine proteases"/>
    <property type="match status" value="1"/>
</dbReference>
<evidence type="ECO:0000313" key="7">
    <source>
        <dbReference type="Proteomes" id="UP000694915"/>
    </source>
</evidence>
<dbReference type="RefSeq" id="XP_013202478.1">
    <property type="nucleotide sequence ID" value="XM_013347024.1"/>
</dbReference>
<evidence type="ECO:0000256" key="3">
    <source>
        <dbReference type="ARBA" id="ARBA00022825"/>
    </source>
</evidence>
<evidence type="ECO:0000256" key="4">
    <source>
        <dbReference type="ARBA" id="ARBA00023157"/>
    </source>
</evidence>
<feature type="chain" id="PRO_5045081812" evidence="5">
    <location>
        <begin position="19"/>
        <end position="185"/>
    </location>
</feature>
<name>A0ABM1AIG8_MICOH</name>